<reference evidence="1 2" key="1">
    <citation type="journal article" date="2009" name="PLoS Genet.">
        <title>Genomic analysis of the basal lineage fungus Rhizopus oryzae reveals a whole-genome duplication.</title>
        <authorList>
            <person name="Ma L.-J."/>
            <person name="Ibrahim A.S."/>
            <person name="Skory C."/>
            <person name="Grabherr M.G."/>
            <person name="Burger G."/>
            <person name="Butler M."/>
            <person name="Elias M."/>
            <person name="Idnurm A."/>
            <person name="Lang B.F."/>
            <person name="Sone T."/>
            <person name="Abe A."/>
            <person name="Calvo S.E."/>
            <person name="Corrochano L.M."/>
            <person name="Engels R."/>
            <person name="Fu J."/>
            <person name="Hansberg W."/>
            <person name="Kim J.-M."/>
            <person name="Kodira C.D."/>
            <person name="Koehrsen M.J."/>
            <person name="Liu B."/>
            <person name="Miranda-Saavedra D."/>
            <person name="O'Leary S."/>
            <person name="Ortiz-Castellanos L."/>
            <person name="Poulter R."/>
            <person name="Rodriguez-Romero J."/>
            <person name="Ruiz-Herrera J."/>
            <person name="Shen Y.-Q."/>
            <person name="Zeng Q."/>
            <person name="Galagan J."/>
            <person name="Birren B.W."/>
            <person name="Cuomo C.A."/>
            <person name="Wickes B.L."/>
        </authorList>
    </citation>
    <scope>NUCLEOTIDE SEQUENCE [LARGE SCALE GENOMIC DNA]</scope>
    <source>
        <strain evidence="2">RA 99-880 / ATCC MYA-4621 / FGSC 9543 / NRRL 43880</strain>
    </source>
</reference>
<dbReference type="GeneID" id="93618727"/>
<dbReference type="EMBL" id="CH476740">
    <property type="protein sequence ID" value="EIE87051.1"/>
    <property type="molecule type" value="Genomic_DNA"/>
</dbReference>
<gene>
    <name evidence="1" type="ORF">RO3G_11762</name>
</gene>
<organism evidence="1 2">
    <name type="scientific">Rhizopus delemar (strain RA 99-880 / ATCC MYA-4621 / FGSC 9543 / NRRL 43880)</name>
    <name type="common">Mucormycosis agent</name>
    <name type="synonym">Rhizopus arrhizus var. delemar</name>
    <dbReference type="NCBI Taxonomy" id="246409"/>
    <lineage>
        <taxon>Eukaryota</taxon>
        <taxon>Fungi</taxon>
        <taxon>Fungi incertae sedis</taxon>
        <taxon>Mucoromycota</taxon>
        <taxon>Mucoromycotina</taxon>
        <taxon>Mucoromycetes</taxon>
        <taxon>Mucorales</taxon>
        <taxon>Mucorineae</taxon>
        <taxon>Rhizopodaceae</taxon>
        <taxon>Rhizopus</taxon>
    </lineage>
</organism>
<accession>I1CF21</accession>
<keyword evidence="2" id="KW-1185">Reference proteome</keyword>
<dbReference type="InParanoid" id="I1CF21"/>
<dbReference type="RefSeq" id="XP_067522447.1">
    <property type="nucleotide sequence ID" value="XM_067666346.1"/>
</dbReference>
<proteinExistence type="predicted"/>
<dbReference type="Proteomes" id="UP000009138">
    <property type="component" value="Unassembled WGS sequence"/>
</dbReference>
<dbReference type="VEuPathDB" id="FungiDB:RO3G_11762"/>
<protein>
    <submittedName>
        <fullName evidence="1">Uncharacterized protein</fullName>
    </submittedName>
</protein>
<evidence type="ECO:0000313" key="1">
    <source>
        <dbReference type="EMBL" id="EIE87051.1"/>
    </source>
</evidence>
<dbReference type="AlphaFoldDB" id="I1CF21"/>
<sequence>MNRQPCRFILFQLLFKPHYAGFNLEYDEETHYVRSLSGHKVVNRNRFGNHLRLIADGFL</sequence>
<name>I1CF21_RHIO9</name>
<evidence type="ECO:0000313" key="2">
    <source>
        <dbReference type="Proteomes" id="UP000009138"/>
    </source>
</evidence>